<protein>
    <submittedName>
        <fullName evidence="1">Uncharacterized protein</fullName>
    </submittedName>
</protein>
<name>A0ACB8B7T7_9AGAM</name>
<comment type="caution">
    <text evidence="1">The sequence shown here is derived from an EMBL/GenBank/DDBJ whole genome shotgun (WGS) entry which is preliminary data.</text>
</comment>
<keyword evidence="2" id="KW-1185">Reference proteome</keyword>
<sequence length="122" mass="13432">MQTNDEAHLNEHRKGTELENDPGAYPFPVGVYKGKRLDSVPDGMRYWAVHPLRQAAIWPSLRLISNTRSTSSVPVNPRRGSCDLANTEARGLTKFRTAIDGGVRMFNGPTIVGSRELSTPGL</sequence>
<gene>
    <name evidence="1" type="ORF">BV22DRAFT_764335</name>
</gene>
<reference evidence="1" key="1">
    <citation type="journal article" date="2021" name="New Phytol.">
        <title>Evolutionary innovations through gain and loss of genes in the ectomycorrhizal Boletales.</title>
        <authorList>
            <person name="Wu G."/>
            <person name="Miyauchi S."/>
            <person name="Morin E."/>
            <person name="Kuo A."/>
            <person name="Drula E."/>
            <person name="Varga T."/>
            <person name="Kohler A."/>
            <person name="Feng B."/>
            <person name="Cao Y."/>
            <person name="Lipzen A."/>
            <person name="Daum C."/>
            <person name="Hundley H."/>
            <person name="Pangilinan J."/>
            <person name="Johnson J."/>
            <person name="Barry K."/>
            <person name="LaButti K."/>
            <person name="Ng V."/>
            <person name="Ahrendt S."/>
            <person name="Min B."/>
            <person name="Choi I.G."/>
            <person name="Park H."/>
            <person name="Plett J.M."/>
            <person name="Magnuson J."/>
            <person name="Spatafora J.W."/>
            <person name="Nagy L.G."/>
            <person name="Henrissat B."/>
            <person name="Grigoriev I.V."/>
            <person name="Yang Z.L."/>
            <person name="Xu J."/>
            <person name="Martin F.M."/>
        </authorList>
    </citation>
    <scope>NUCLEOTIDE SEQUENCE</scope>
    <source>
        <strain evidence="1">KUC20120723A-06</strain>
    </source>
</reference>
<evidence type="ECO:0000313" key="1">
    <source>
        <dbReference type="EMBL" id="KAH7920963.1"/>
    </source>
</evidence>
<dbReference type="Proteomes" id="UP000790709">
    <property type="component" value="Unassembled WGS sequence"/>
</dbReference>
<organism evidence="1 2">
    <name type="scientific">Leucogyrophana mollusca</name>
    <dbReference type="NCBI Taxonomy" id="85980"/>
    <lineage>
        <taxon>Eukaryota</taxon>
        <taxon>Fungi</taxon>
        <taxon>Dikarya</taxon>
        <taxon>Basidiomycota</taxon>
        <taxon>Agaricomycotina</taxon>
        <taxon>Agaricomycetes</taxon>
        <taxon>Agaricomycetidae</taxon>
        <taxon>Boletales</taxon>
        <taxon>Boletales incertae sedis</taxon>
        <taxon>Leucogyrophana</taxon>
    </lineage>
</organism>
<proteinExistence type="predicted"/>
<evidence type="ECO:0000313" key="2">
    <source>
        <dbReference type="Proteomes" id="UP000790709"/>
    </source>
</evidence>
<accession>A0ACB8B7T7</accession>
<dbReference type="EMBL" id="MU266549">
    <property type="protein sequence ID" value="KAH7920963.1"/>
    <property type="molecule type" value="Genomic_DNA"/>
</dbReference>